<name>A0A8K1HIJ9_9VIRU</name>
<evidence type="ECO:0000256" key="6">
    <source>
        <dbReference type="ARBA" id="ARBA00022801"/>
    </source>
</evidence>
<dbReference type="GO" id="GO:0008234">
    <property type="term" value="F:cysteine-type peptidase activity"/>
    <property type="evidence" value="ECO:0007669"/>
    <property type="project" value="UniProtKB-KW"/>
</dbReference>
<evidence type="ECO:0000256" key="3">
    <source>
        <dbReference type="ARBA" id="ARBA00022679"/>
    </source>
</evidence>
<dbReference type="SUPFAM" id="SSF50494">
    <property type="entry name" value="Trypsin-like serine proteases"/>
    <property type="match status" value="1"/>
</dbReference>
<evidence type="ECO:0000256" key="10">
    <source>
        <dbReference type="SAM" id="MobiDB-lite"/>
    </source>
</evidence>
<reference evidence="13" key="1">
    <citation type="submission" date="2021-07" db="EMBL/GenBank/DDBJ databases">
        <title>Communication and adaptive evolution of viruses within giant pandas and their associated organisms in a local ecological environment.</title>
        <authorList>
            <person name="Zhao M."/>
            <person name="Liu S."/>
            <person name="Zhang W."/>
        </authorList>
    </citation>
    <scope>NUCLEOTIDE SEQUENCE</scope>
    <source>
        <strain evidence="13">Mos142dic01-8</strain>
    </source>
</reference>
<protein>
    <submittedName>
        <fullName evidence="13">Putative nonstructural polyprotein</fullName>
    </submittedName>
</protein>
<keyword evidence="3" id="KW-0808">Transferase</keyword>
<dbReference type="SUPFAM" id="SSF52540">
    <property type="entry name" value="P-loop containing nucleoside triphosphate hydrolases"/>
    <property type="match status" value="1"/>
</dbReference>
<dbReference type="GO" id="GO:0003968">
    <property type="term" value="F:RNA-directed RNA polymerase activity"/>
    <property type="evidence" value="ECO:0007669"/>
    <property type="project" value="UniProtKB-KW"/>
</dbReference>
<dbReference type="InterPro" id="IPR009003">
    <property type="entry name" value="Peptidase_S1_PA"/>
</dbReference>
<evidence type="ECO:0000256" key="9">
    <source>
        <dbReference type="ARBA" id="ARBA00022953"/>
    </source>
</evidence>
<dbReference type="Gene3D" id="2.40.10.10">
    <property type="entry name" value="Trypsin-like serine proteases"/>
    <property type="match status" value="1"/>
</dbReference>
<feature type="domain" description="Helicase superfamily 3 single-stranded DNA/RNA virus" evidence="12">
    <location>
        <begin position="469"/>
        <end position="580"/>
    </location>
</feature>
<evidence type="ECO:0000256" key="8">
    <source>
        <dbReference type="ARBA" id="ARBA00022840"/>
    </source>
</evidence>
<evidence type="ECO:0000256" key="4">
    <source>
        <dbReference type="ARBA" id="ARBA00022695"/>
    </source>
</evidence>
<feature type="region of interest" description="Disordered" evidence="10">
    <location>
        <begin position="1035"/>
        <end position="1055"/>
    </location>
</feature>
<dbReference type="InterPro" id="IPR043128">
    <property type="entry name" value="Rev_trsase/Diguanyl_cyclase"/>
</dbReference>
<keyword evidence="8" id="KW-0067">ATP-binding</keyword>
<dbReference type="Gene3D" id="3.30.70.270">
    <property type="match status" value="1"/>
</dbReference>
<dbReference type="InterPro" id="IPR043504">
    <property type="entry name" value="Peptidase_S1_PA_chymotrypsin"/>
</dbReference>
<dbReference type="GO" id="GO:0003723">
    <property type="term" value="F:RNA binding"/>
    <property type="evidence" value="ECO:0007669"/>
    <property type="project" value="InterPro"/>
</dbReference>
<dbReference type="InterPro" id="IPR001205">
    <property type="entry name" value="RNA-dir_pol_C"/>
</dbReference>
<dbReference type="GO" id="GO:0003724">
    <property type="term" value="F:RNA helicase activity"/>
    <property type="evidence" value="ECO:0007669"/>
    <property type="project" value="InterPro"/>
</dbReference>
<accession>A0A8K1HIJ9</accession>
<keyword evidence="5" id="KW-0547">Nucleotide-binding</keyword>
<dbReference type="Gene3D" id="1.20.960.20">
    <property type="match status" value="1"/>
</dbReference>
<evidence type="ECO:0000256" key="1">
    <source>
        <dbReference type="ARBA" id="ARBA00022484"/>
    </source>
</evidence>
<organism evidence="13">
    <name type="scientific">Sichuan mosquito picorna-like virus</name>
    <dbReference type="NCBI Taxonomy" id="2863998"/>
    <lineage>
        <taxon>Viruses</taxon>
        <taxon>Riboviria</taxon>
        <taxon>Orthornavirae</taxon>
        <taxon>Pisuviricota</taxon>
        <taxon>Pisoniviricetes</taxon>
        <taxon>Picornavirales</taxon>
    </lineage>
</organism>
<dbReference type="InterPro" id="IPR000605">
    <property type="entry name" value="Helicase_SF3_ssDNA/RNA_vir"/>
</dbReference>
<dbReference type="GO" id="GO:0006508">
    <property type="term" value="P:proteolysis"/>
    <property type="evidence" value="ECO:0007669"/>
    <property type="project" value="UniProtKB-KW"/>
</dbReference>
<evidence type="ECO:0000256" key="2">
    <source>
        <dbReference type="ARBA" id="ARBA00022670"/>
    </source>
</evidence>
<dbReference type="CDD" id="cd23169">
    <property type="entry name" value="ps-ssRNAv-Picornavirales"/>
    <property type="match status" value="1"/>
</dbReference>
<keyword evidence="2" id="KW-0645">Protease</keyword>
<dbReference type="Pfam" id="PF00680">
    <property type="entry name" value="RdRP_1"/>
    <property type="match status" value="1"/>
</dbReference>
<dbReference type="InterPro" id="IPR043502">
    <property type="entry name" value="DNA/RNA_pol_sf"/>
</dbReference>
<feature type="domain" description="RNA-directed RNA polymerase C-terminal" evidence="11">
    <location>
        <begin position="1545"/>
        <end position="1931"/>
    </location>
</feature>
<evidence type="ECO:0000313" key="13">
    <source>
        <dbReference type="EMBL" id="UBJ26106.1"/>
    </source>
</evidence>
<dbReference type="GO" id="GO:0006351">
    <property type="term" value="P:DNA-templated transcription"/>
    <property type="evidence" value="ECO:0007669"/>
    <property type="project" value="InterPro"/>
</dbReference>
<dbReference type="Gene3D" id="3.40.50.300">
    <property type="entry name" value="P-loop containing nucleotide triphosphate hydrolases"/>
    <property type="match status" value="1"/>
</dbReference>
<dbReference type="Pfam" id="PF00910">
    <property type="entry name" value="RNA_helicase"/>
    <property type="match status" value="1"/>
</dbReference>
<evidence type="ECO:0000256" key="5">
    <source>
        <dbReference type="ARBA" id="ARBA00022741"/>
    </source>
</evidence>
<proteinExistence type="predicted"/>
<dbReference type="SUPFAM" id="SSF56672">
    <property type="entry name" value="DNA/RNA polymerases"/>
    <property type="match status" value="1"/>
</dbReference>
<keyword evidence="4" id="KW-0548">Nucleotidyltransferase</keyword>
<keyword evidence="6" id="KW-0378">Hydrolase</keyword>
<sequence>MNSIDYLEGASIPLSKYYEKLAEKLSLYFTVYSNRRDDHAITHIVNQENGEHIQYKYNSKAQLIEIIARLKRERTTCLETLEAGKDRYVKLHQHIAFLSDIEQRFADFPDTHSEMWETNQRPPTNFEVRKEIFGVDVKGEVSEAIQEQRQEFVADMEGQVESVRSMLDEMVSRVNDSAPAQLAQKVLDWLNTPVKTDQIIPFADCLIEYVVMLSTQNHNLSLSERFVLFRACSRRLFSYLGLQDRTISIVAGLSSLLYSWWETITPAKACFGPAECKELFDWIDANFDPKPGLEGTAAEIAKEGLTDGEHLGKMLSLFDGFDLGEIDSSKIIRDFNQLITFIKGIVNPKMAVLLFVLKGTEIVLGMLSGKAAEKMALKARCAQWLQISACYSGSIEVQDALMEDVESANVYLDHHRLGQSLLAKLAHRTDMRSEVTAITQSQVVQRDLKSLAETTAAMLRDRAEPVFCLLFGETNIGKTSLTEALAAAFCTRSKLVTKFSKSHHVYRYLETSEYVDGYSAQPVFLIDDLLQIKDKEIWLSTVGNLFGFASNEPLALNVARAEEKGKKSFKSSLVLMTANKDLDDSIITSCVADTAAFKRRFHFRVHVKLLPEFKHPEGGVDESKARGRLDIYEFVVTPHRGHAYTTDFDGVIQAMIDRFEHMKANAVIMRKIRSNLYTMATGQTTSDNPLDETTIQTKLDQVVTRTPDPFEFERYRTPAGSTSPVQLGWTEQPLRIPIPRCGKSPTRTVRKEGLTEMAAKHKSKGELLSDSASFSFVSETDTNVFWNFILEGEEQEITKPDGFRPDGSAKTKTVKVKPKMGVLIAPSRSGDFWVLQTKAGYRTMPSIHPRHCVTDIFEAIRRSQTCYWQRIVCNDDEGDMLQNTLEQMTLTGNKLGRVCHASDSFINLVIWTPGQEPRGPMDVAFSYWSRLLAKAGVASDWLKDYVSDLAGVEYVTTVTKTVWTKIKSFAVKAYECANTLWSGLAKYASLIAKITAAASVLATAGLGISALISKLSPNYMFGTEDPAWKKEVVKPQMQQSGDPRTKAKLPRDGRRTQGRVTVKRQGKVRQMITRGELTPPSFIVDQEALLYDDQGTPWTPTISANWMDDLPDENATSLALRIMRRSIARIKVVWFWKEQESDDWQLGGEGLMLMTGLRGKFGATAGHLMDRPVILDVQEDQRPIGTEEGWFKTDVYLQRNGSSSWDYQEKWNQYTIVEAESVAEGGIHRDVSIWEFPCMRDMWPNITGNFLNPEDYHQLNTYESSGIGFRFLEGARSGVLGTQVINDLKTTTGLCYAPQPYKGPIERFKGTEIPRHSIPVCMTGKGTGEDGLCGSPVLINQSGLQRKIVGLHVGSGRSAREVVSVPLYRAELDAFFEEIDARNKSRSADIYRTQDRMPVENTPLPGLSPIADVKAESATMFDFPKDEFQVIGGFPLDIQTSTSPNTIITPSLVQRHGEKTRTVPADLKVKRITDEDGRERLCFPIRPSCLKQTSSKNPELWTCAEVKMARNSVQAYFHNILLAKDKIYEWDVIGDEENLIGFGNVKGIALDTSPGPPYNGLTGPDAIFGQRKKKGKLNFVVKTSDVDYELTEEFEEVVRKLDSQLEWEMPALLVTVVPKDERRTPLKAKEPRTISVLPFEVSFLMRRYFGGFIDFVLDTYNESEIALGVNPLGWEWHRMYNFLTEKGDNLVAWDWSAFDKQLPIQWTEAALDIILDWYETTFNFSMEEENICSMVEATLREEFDIDQVKRRNLLKSVMYCYYIAQDTVYYTPFGNPSGQVLTTPMNSIVNQLLLRSAFHQLCPGKKFTDHVRLKVFGDDGVAGVSNEVRKQFNFNTIKNYFATKGMKVTRPDKKPETEATPDFFEVSEITFLKRHFRREHGRIYGPLDTDVIEEMILWIHKKLDPRDATIDNINTALSEASLHGEGYYNSFRKNIEGRLKSAKLSMEVPSFQETRHKMDLGWEKGSADYFIHSQGGQRKDLCICIERTEASSSESAQC</sequence>
<evidence type="ECO:0000256" key="7">
    <source>
        <dbReference type="ARBA" id="ARBA00022807"/>
    </source>
</evidence>
<dbReference type="EMBL" id="MZ556261">
    <property type="protein sequence ID" value="UBJ26106.1"/>
    <property type="molecule type" value="Genomic_RNA"/>
</dbReference>
<evidence type="ECO:0000259" key="12">
    <source>
        <dbReference type="Pfam" id="PF00910"/>
    </source>
</evidence>
<keyword evidence="1" id="KW-0696">RNA-directed RNA polymerase</keyword>
<keyword evidence="9" id="KW-0693">Viral RNA replication</keyword>
<keyword evidence="7" id="KW-0788">Thiol protease</keyword>
<dbReference type="GO" id="GO:0005524">
    <property type="term" value="F:ATP binding"/>
    <property type="evidence" value="ECO:0007669"/>
    <property type="project" value="UniProtKB-KW"/>
</dbReference>
<evidence type="ECO:0000259" key="11">
    <source>
        <dbReference type="Pfam" id="PF00680"/>
    </source>
</evidence>
<dbReference type="InterPro" id="IPR027417">
    <property type="entry name" value="P-loop_NTPase"/>
</dbReference>
<feature type="compositionally biased region" description="Basic and acidic residues" evidence="10">
    <location>
        <begin position="1043"/>
        <end position="1055"/>
    </location>
</feature>